<name>A0A3A9KV45_9BACI</name>
<protein>
    <recommendedName>
        <fullName evidence="1">N-acetyltransferase domain-containing protein</fullName>
    </recommendedName>
</protein>
<dbReference type="GO" id="GO:0016747">
    <property type="term" value="F:acyltransferase activity, transferring groups other than amino-acyl groups"/>
    <property type="evidence" value="ECO:0007669"/>
    <property type="project" value="InterPro"/>
</dbReference>
<dbReference type="AlphaFoldDB" id="A0A3A9KV45"/>
<organism evidence="2 3">
    <name type="scientific">Salipaludibacillus neizhouensis</name>
    <dbReference type="NCBI Taxonomy" id="885475"/>
    <lineage>
        <taxon>Bacteria</taxon>
        <taxon>Bacillati</taxon>
        <taxon>Bacillota</taxon>
        <taxon>Bacilli</taxon>
        <taxon>Bacillales</taxon>
        <taxon>Bacillaceae</taxon>
    </lineage>
</organism>
<feature type="domain" description="N-acetyltransferase" evidence="1">
    <location>
        <begin position="148"/>
        <end position="288"/>
    </location>
</feature>
<accession>A0A3A9KV45</accession>
<dbReference type="SUPFAM" id="SSF55729">
    <property type="entry name" value="Acyl-CoA N-acyltransferases (Nat)"/>
    <property type="match status" value="1"/>
</dbReference>
<gene>
    <name evidence="2" type="ORF">CR203_00045</name>
</gene>
<dbReference type="OrthoDB" id="3174529at2"/>
<dbReference type="Pfam" id="PF00583">
    <property type="entry name" value="Acetyltransf_1"/>
    <property type="match status" value="1"/>
</dbReference>
<dbReference type="EMBL" id="PDOE01000001">
    <property type="protein sequence ID" value="RKL68486.1"/>
    <property type="molecule type" value="Genomic_DNA"/>
</dbReference>
<sequence length="288" mass="32976">MKFFRQYSAVTMLKEVENFLVDNEAEHNLPLGILKQLAKSERKSGQTSQLKDFLMVIGKEDDSKPNIVLVRTPQRNLIICGHKSAVHDAAIWTYKEEGLAIPGVIGCSDLVTDFSEKWKELTSCNVVKVMQQKIYQLASLRDFKRTKGKLCYANEDDIALIMSWTEDFERDTLGMTEHKDLEKNVLDEIEHNRVFLWKNENCTPVSMAKRARELENGVVVNFVYTPDEYQGQGYATSCVAALSERLLQEGFQFCSLNTDAENPTSNSIYMKIGYEFVGDAIEYRFDYV</sequence>
<dbReference type="Proteomes" id="UP000281498">
    <property type="component" value="Unassembled WGS sequence"/>
</dbReference>
<evidence type="ECO:0000313" key="2">
    <source>
        <dbReference type="EMBL" id="RKL68486.1"/>
    </source>
</evidence>
<dbReference type="Gene3D" id="3.40.630.30">
    <property type="match status" value="1"/>
</dbReference>
<dbReference type="InterPro" id="IPR016181">
    <property type="entry name" value="Acyl_CoA_acyltransferase"/>
</dbReference>
<reference evidence="2 3" key="1">
    <citation type="submission" date="2017-10" db="EMBL/GenBank/DDBJ databases">
        <title>Bacillus sp. nov., a halophilic bacterium isolated from a Keqin Lake.</title>
        <authorList>
            <person name="Wang H."/>
        </authorList>
    </citation>
    <scope>NUCLEOTIDE SEQUENCE [LARGE SCALE GENOMIC DNA]</scope>
    <source>
        <strain evidence="2 3">KCTC 13187</strain>
    </source>
</reference>
<proteinExistence type="predicted"/>
<dbReference type="RefSeq" id="WP_110936875.1">
    <property type="nucleotide sequence ID" value="NZ_KZ614146.1"/>
</dbReference>
<keyword evidence="3" id="KW-1185">Reference proteome</keyword>
<dbReference type="InterPro" id="IPR000182">
    <property type="entry name" value="GNAT_dom"/>
</dbReference>
<evidence type="ECO:0000259" key="1">
    <source>
        <dbReference type="PROSITE" id="PS51186"/>
    </source>
</evidence>
<comment type="caution">
    <text evidence="2">The sequence shown here is derived from an EMBL/GenBank/DDBJ whole genome shotgun (WGS) entry which is preliminary data.</text>
</comment>
<dbReference type="PROSITE" id="PS51186">
    <property type="entry name" value="GNAT"/>
    <property type="match status" value="1"/>
</dbReference>
<evidence type="ECO:0000313" key="3">
    <source>
        <dbReference type="Proteomes" id="UP000281498"/>
    </source>
</evidence>